<gene>
    <name evidence="2" type="ORF">L249_8831</name>
</gene>
<evidence type="ECO:0000256" key="1">
    <source>
        <dbReference type="SAM" id="MobiDB-lite"/>
    </source>
</evidence>
<dbReference type="EMBL" id="LKCN02000019">
    <property type="protein sequence ID" value="RCI08498.1"/>
    <property type="molecule type" value="Genomic_DNA"/>
</dbReference>
<accession>A0A367L258</accession>
<dbReference type="Proteomes" id="UP000253664">
    <property type="component" value="Unassembled WGS sequence"/>
</dbReference>
<proteinExistence type="predicted"/>
<name>A0A367L258_9HYPO</name>
<evidence type="ECO:0000313" key="3">
    <source>
        <dbReference type="Proteomes" id="UP000253664"/>
    </source>
</evidence>
<keyword evidence="3" id="KW-1185">Reference proteome</keyword>
<protein>
    <submittedName>
        <fullName evidence="2">Uncharacterized protein</fullName>
    </submittedName>
</protein>
<sequence length="79" mass="8643">QNSSSLVTYTEGGRHYTKSSATAMMHEELDCSPISAWWLCLVVFNRTGLHLGYTTSSLAMASPKRPSTKESEGCIVSDQ</sequence>
<evidence type="ECO:0000313" key="2">
    <source>
        <dbReference type="EMBL" id="RCI08498.1"/>
    </source>
</evidence>
<feature type="region of interest" description="Disordered" evidence="1">
    <location>
        <begin position="60"/>
        <end position="79"/>
    </location>
</feature>
<reference evidence="2 3" key="1">
    <citation type="journal article" date="2015" name="BMC Genomics">
        <title>Insights from the genome of Ophiocordyceps polyrhachis-furcata to pathogenicity and host specificity in insect fungi.</title>
        <authorList>
            <person name="Wichadakul D."/>
            <person name="Kobmoo N."/>
            <person name="Ingsriswang S."/>
            <person name="Tangphatsornruang S."/>
            <person name="Chantasingh D."/>
            <person name="Luangsa-ard J.J."/>
            <person name="Eurwilaichitr L."/>
        </authorList>
    </citation>
    <scope>NUCLEOTIDE SEQUENCE [LARGE SCALE GENOMIC DNA]</scope>
    <source>
        <strain evidence="2 3">BCC 54312</strain>
    </source>
</reference>
<comment type="caution">
    <text evidence="2">The sequence shown here is derived from an EMBL/GenBank/DDBJ whole genome shotgun (WGS) entry which is preliminary data.</text>
</comment>
<organism evidence="2 3">
    <name type="scientific">Ophiocordyceps polyrhachis-furcata BCC 54312</name>
    <dbReference type="NCBI Taxonomy" id="1330021"/>
    <lineage>
        <taxon>Eukaryota</taxon>
        <taxon>Fungi</taxon>
        <taxon>Dikarya</taxon>
        <taxon>Ascomycota</taxon>
        <taxon>Pezizomycotina</taxon>
        <taxon>Sordariomycetes</taxon>
        <taxon>Hypocreomycetidae</taxon>
        <taxon>Hypocreales</taxon>
        <taxon>Ophiocordycipitaceae</taxon>
        <taxon>Ophiocordyceps</taxon>
    </lineage>
</organism>
<dbReference type="AlphaFoldDB" id="A0A367L258"/>
<feature type="non-terminal residue" evidence="2">
    <location>
        <position position="1"/>
    </location>
</feature>